<dbReference type="AlphaFoldDB" id="A0A7C1T3A7"/>
<organism evidence="2">
    <name type="scientific">Agrobacterium albertimagni</name>
    <dbReference type="NCBI Taxonomy" id="147266"/>
    <lineage>
        <taxon>Bacteria</taxon>
        <taxon>Pseudomonadati</taxon>
        <taxon>Pseudomonadota</taxon>
        <taxon>Alphaproteobacteria</taxon>
        <taxon>Hyphomicrobiales</taxon>
        <taxon>Rhizobiaceae</taxon>
        <taxon>Rhizobium/Agrobacterium group</taxon>
        <taxon>Agrobacterium</taxon>
    </lineage>
</organism>
<keyword evidence="1" id="KW-0812">Transmembrane</keyword>
<dbReference type="InterPro" id="IPR009935">
    <property type="entry name" value="DUF1467"/>
</dbReference>
<feature type="transmembrane region" description="Helical" evidence="1">
    <location>
        <begin position="52"/>
        <end position="76"/>
    </location>
</feature>
<feature type="transmembrane region" description="Helical" evidence="1">
    <location>
        <begin position="6"/>
        <end position="26"/>
    </location>
</feature>
<dbReference type="EMBL" id="DSKI01000156">
    <property type="protein sequence ID" value="HEB42646.1"/>
    <property type="molecule type" value="Genomic_DNA"/>
</dbReference>
<dbReference type="Pfam" id="PF07330">
    <property type="entry name" value="DUF1467"/>
    <property type="match status" value="1"/>
</dbReference>
<gene>
    <name evidence="2" type="ORF">ENP70_02855</name>
</gene>
<evidence type="ECO:0000313" key="2">
    <source>
        <dbReference type="EMBL" id="HEB42646.1"/>
    </source>
</evidence>
<proteinExistence type="predicted"/>
<accession>A0A7C1T3A7</accession>
<name>A0A7C1T3A7_9HYPH</name>
<keyword evidence="1" id="KW-1133">Transmembrane helix</keyword>
<keyword evidence="1" id="KW-0472">Membrane</keyword>
<sequence length="92" mass="10022">MAILSGLAVYFVIWWLVLFAVLPIGLRTQDEDQNVVPGTVASAPTRFRAARIFLTTSIVSALIYGAWYVAGTYFGISFNDLPVIMPGVEPQG</sequence>
<reference evidence="2" key="1">
    <citation type="journal article" date="2020" name="mSystems">
        <title>Genome- and Community-Level Interaction Insights into Carbon Utilization and Element Cycling Functions of Hydrothermarchaeota in Hydrothermal Sediment.</title>
        <authorList>
            <person name="Zhou Z."/>
            <person name="Liu Y."/>
            <person name="Xu W."/>
            <person name="Pan J."/>
            <person name="Luo Z.H."/>
            <person name="Li M."/>
        </authorList>
    </citation>
    <scope>NUCLEOTIDE SEQUENCE [LARGE SCALE GENOMIC DNA]</scope>
    <source>
        <strain evidence="2">SpSt-243</strain>
    </source>
</reference>
<evidence type="ECO:0000256" key="1">
    <source>
        <dbReference type="SAM" id="Phobius"/>
    </source>
</evidence>
<protein>
    <submittedName>
        <fullName evidence="2">DUF1467 family protein</fullName>
    </submittedName>
</protein>
<comment type="caution">
    <text evidence="2">The sequence shown here is derived from an EMBL/GenBank/DDBJ whole genome shotgun (WGS) entry which is preliminary data.</text>
</comment>